<sequence>MHEAITRAEEVDEGAEIGGLDNSAFVDLADFRFCNDGMDPLAGRFDLLAGRGCDLDRAVVFDVDLGAGLFDDFADDLAARADDFPDLGRPGC</sequence>
<comment type="caution">
    <text evidence="1">The sequence shown here is derived from an EMBL/GenBank/DDBJ whole genome shotgun (WGS) entry which is preliminary data.</text>
</comment>
<dbReference type="Proteomes" id="UP000551353">
    <property type="component" value="Unassembled WGS sequence"/>
</dbReference>
<reference evidence="1 2" key="1">
    <citation type="submission" date="2020-08" db="EMBL/GenBank/DDBJ databases">
        <title>Genomic Encyclopedia of Type Strains, Phase IV (KMG-V): Genome sequencing to study the core and pangenomes of soil and plant-associated prokaryotes.</title>
        <authorList>
            <person name="Whitman W."/>
        </authorList>
    </citation>
    <scope>NUCLEOTIDE SEQUENCE [LARGE SCALE GENOMIC DNA]</scope>
    <source>
        <strain evidence="1 2">SEMIA 4087</strain>
    </source>
</reference>
<evidence type="ECO:0000313" key="2">
    <source>
        <dbReference type="Proteomes" id="UP000551353"/>
    </source>
</evidence>
<protein>
    <recommendedName>
        <fullName evidence="3">Pentapeptide repeat protein</fullName>
    </recommendedName>
</protein>
<organism evidence="1 2">
    <name type="scientific">Rhizobium mongolense</name>
    <dbReference type="NCBI Taxonomy" id="57676"/>
    <lineage>
        <taxon>Bacteria</taxon>
        <taxon>Pseudomonadati</taxon>
        <taxon>Pseudomonadota</taxon>
        <taxon>Alphaproteobacteria</taxon>
        <taxon>Hyphomicrobiales</taxon>
        <taxon>Rhizobiaceae</taxon>
        <taxon>Rhizobium/Agrobacterium group</taxon>
        <taxon>Rhizobium</taxon>
    </lineage>
</organism>
<evidence type="ECO:0000313" key="1">
    <source>
        <dbReference type="EMBL" id="MBB4232630.1"/>
    </source>
</evidence>
<gene>
    <name evidence="1" type="ORF">GGD56_006527</name>
</gene>
<keyword evidence="2" id="KW-1185">Reference proteome</keyword>
<dbReference type="EMBL" id="JACIFX010000015">
    <property type="protein sequence ID" value="MBB4232630.1"/>
    <property type="molecule type" value="Genomic_DNA"/>
</dbReference>
<evidence type="ECO:0008006" key="3">
    <source>
        <dbReference type="Google" id="ProtNLM"/>
    </source>
</evidence>
<accession>A0ABR6IXV6</accession>
<proteinExistence type="predicted"/>
<name>A0ABR6IXV6_9HYPH</name>